<dbReference type="VEuPathDB" id="VectorBase:PHUM193220"/>
<dbReference type="InterPro" id="IPR017948">
    <property type="entry name" value="TGFb_CS"/>
</dbReference>
<reference evidence="8" key="1">
    <citation type="submission" date="2007-04" db="EMBL/GenBank/DDBJ databases">
        <title>Annotation of Pediculus humanus corporis strain USDA.</title>
        <authorList>
            <person name="Kirkness E."/>
            <person name="Hannick L."/>
            <person name="Hass B."/>
            <person name="Bruggner R."/>
            <person name="Lawson D."/>
            <person name="Bidwell S."/>
            <person name="Joardar V."/>
            <person name="Caler E."/>
            <person name="Walenz B."/>
            <person name="Inman J."/>
            <person name="Schobel S."/>
            <person name="Galinsky K."/>
            <person name="Amedeo P."/>
            <person name="Strausberg R."/>
        </authorList>
    </citation>
    <scope>NUCLEOTIDE SEQUENCE</scope>
    <source>
        <strain evidence="8">USDA</strain>
    </source>
</reference>
<dbReference type="AlphaFoldDB" id="E0VGT8"/>
<dbReference type="PANTHER" id="PTHR11848:SF119">
    <property type="entry name" value="TGF-BETA FAMILY PROFILE DOMAIN-CONTAINING PROTEIN"/>
    <property type="match status" value="1"/>
</dbReference>
<dbReference type="InterPro" id="IPR001839">
    <property type="entry name" value="TGF-b_C"/>
</dbReference>
<dbReference type="SUPFAM" id="SSF57501">
    <property type="entry name" value="Cystine-knot cytokines"/>
    <property type="match status" value="1"/>
</dbReference>
<dbReference type="InParanoid" id="E0VGT8"/>
<dbReference type="OMA" id="NISHDEY"/>
<dbReference type="GO" id="GO:0005125">
    <property type="term" value="F:cytokine activity"/>
    <property type="evidence" value="ECO:0007669"/>
    <property type="project" value="TreeGrafter"/>
</dbReference>
<evidence type="ECO:0000256" key="5">
    <source>
        <dbReference type="ARBA" id="ARBA00023157"/>
    </source>
</evidence>
<dbReference type="Gene3D" id="2.10.90.10">
    <property type="entry name" value="Cystine-knot cytokines"/>
    <property type="match status" value="1"/>
</dbReference>
<dbReference type="STRING" id="121224.E0VGT8"/>
<gene>
    <name evidence="9" type="primary">8240293</name>
    <name evidence="8" type="ORF">Phum_PHUM193220</name>
</gene>
<evidence type="ECO:0000259" key="7">
    <source>
        <dbReference type="PROSITE" id="PS51362"/>
    </source>
</evidence>
<proteinExistence type="inferred from homology"/>
<dbReference type="SMART" id="SM00204">
    <property type="entry name" value="TGFB"/>
    <property type="match status" value="1"/>
</dbReference>
<dbReference type="CTD" id="8240293"/>
<dbReference type="PANTHER" id="PTHR11848">
    <property type="entry name" value="TGF-BETA FAMILY"/>
    <property type="match status" value="1"/>
</dbReference>
<evidence type="ECO:0000256" key="6">
    <source>
        <dbReference type="RuleBase" id="RU000354"/>
    </source>
</evidence>
<dbReference type="PROSITE" id="PS00250">
    <property type="entry name" value="TGF_BETA_1"/>
    <property type="match status" value="1"/>
</dbReference>
<keyword evidence="3" id="KW-0964">Secreted</keyword>
<evidence type="ECO:0000313" key="10">
    <source>
        <dbReference type="Proteomes" id="UP000009046"/>
    </source>
</evidence>
<dbReference type="OrthoDB" id="5949851at2759"/>
<dbReference type="RefSeq" id="XP_002425332.1">
    <property type="nucleotide sequence ID" value="XM_002425287.1"/>
</dbReference>
<evidence type="ECO:0000256" key="2">
    <source>
        <dbReference type="ARBA" id="ARBA00006656"/>
    </source>
</evidence>
<dbReference type="PROSITE" id="PS51362">
    <property type="entry name" value="TGF_BETA_2"/>
    <property type="match status" value="1"/>
</dbReference>
<dbReference type="HOGENOM" id="CLU_853370_0_0_1"/>
<evidence type="ECO:0000256" key="4">
    <source>
        <dbReference type="ARBA" id="ARBA00023030"/>
    </source>
</evidence>
<sequence length="305" mass="35842">MVVAAEDIRMKILKEINKKRIPHWNISQIEYETKHREYFDLVEQNQRKRLNLSSNNYDEENIAHTSQGIRNLNYNIYIPEEDNKYVEIEESSLRLLLVFNNCATKNKYVTLTVVKTGEKNYMKKEKLLLDTCLPKWIGLDLLNNNNNNVNLNHKTKNLQLSVFCEECVRENIQLMDPYLNVIVNVKARTRRRRAEKKKRRRYPGKCVRHPWEVDLGKLKGYEYIVQPRKFDAGLCAGKCTGQWNLATQHSNLQYLFSNIDKTIPKPCCAPSKMESLEILYPDEDNPKKLKVSVWNDTKIIECACS</sequence>
<name>E0VGT8_PEDHC</name>
<dbReference type="Proteomes" id="UP000009046">
    <property type="component" value="Unassembled WGS sequence"/>
</dbReference>
<dbReference type="InterPro" id="IPR015615">
    <property type="entry name" value="TGF-beta-rel"/>
</dbReference>
<dbReference type="EMBL" id="AAZO01002241">
    <property type="status" value="NOT_ANNOTATED_CDS"/>
    <property type="molecule type" value="Genomic_DNA"/>
</dbReference>
<evidence type="ECO:0000256" key="1">
    <source>
        <dbReference type="ARBA" id="ARBA00004613"/>
    </source>
</evidence>
<feature type="domain" description="TGF-beta family profile" evidence="7">
    <location>
        <begin position="190"/>
        <end position="305"/>
    </location>
</feature>
<dbReference type="eggNOG" id="KOG3900">
    <property type="taxonomic scope" value="Eukaryota"/>
</dbReference>
<keyword evidence="4 6" id="KW-0339">Growth factor</keyword>
<comment type="similarity">
    <text evidence="2 6">Belongs to the TGF-beta family.</text>
</comment>
<dbReference type="KEGG" id="phu:Phum_PHUM193220"/>
<evidence type="ECO:0000313" key="8">
    <source>
        <dbReference type="EMBL" id="EEB12594.1"/>
    </source>
</evidence>
<reference evidence="9" key="3">
    <citation type="submission" date="2021-02" db="UniProtKB">
        <authorList>
            <consortium name="EnsemblMetazoa"/>
        </authorList>
    </citation>
    <scope>IDENTIFICATION</scope>
    <source>
        <strain evidence="9">USDA</strain>
    </source>
</reference>
<dbReference type="GeneID" id="8240293"/>
<dbReference type="EMBL" id="DS235152">
    <property type="protein sequence ID" value="EEB12594.1"/>
    <property type="molecule type" value="Genomic_DNA"/>
</dbReference>
<dbReference type="Pfam" id="PF00019">
    <property type="entry name" value="TGF_beta"/>
    <property type="match status" value="1"/>
</dbReference>
<evidence type="ECO:0000256" key="3">
    <source>
        <dbReference type="ARBA" id="ARBA00022525"/>
    </source>
</evidence>
<comment type="subcellular location">
    <subcellularLocation>
        <location evidence="1">Secreted</location>
    </subcellularLocation>
</comment>
<dbReference type="EnsemblMetazoa" id="PHUM193220-RA">
    <property type="protein sequence ID" value="PHUM193220-PA"/>
    <property type="gene ID" value="PHUM193220"/>
</dbReference>
<keyword evidence="5" id="KW-1015">Disulfide bond</keyword>
<organism>
    <name type="scientific">Pediculus humanus subsp. corporis</name>
    <name type="common">Body louse</name>
    <dbReference type="NCBI Taxonomy" id="121224"/>
    <lineage>
        <taxon>Eukaryota</taxon>
        <taxon>Metazoa</taxon>
        <taxon>Ecdysozoa</taxon>
        <taxon>Arthropoda</taxon>
        <taxon>Hexapoda</taxon>
        <taxon>Insecta</taxon>
        <taxon>Pterygota</taxon>
        <taxon>Neoptera</taxon>
        <taxon>Paraneoptera</taxon>
        <taxon>Psocodea</taxon>
        <taxon>Troctomorpha</taxon>
        <taxon>Phthiraptera</taxon>
        <taxon>Anoplura</taxon>
        <taxon>Pediculidae</taxon>
        <taxon>Pediculus</taxon>
    </lineage>
</organism>
<dbReference type="InterPro" id="IPR029034">
    <property type="entry name" value="Cystine-knot_cytokine"/>
</dbReference>
<reference evidence="8" key="2">
    <citation type="submission" date="2007-04" db="EMBL/GenBank/DDBJ databases">
        <title>The genome of the human body louse.</title>
        <authorList>
            <consortium name="The Human Body Louse Genome Consortium"/>
            <person name="Kirkness E."/>
            <person name="Walenz B."/>
            <person name="Hass B."/>
            <person name="Bruggner R."/>
            <person name="Strausberg R."/>
        </authorList>
    </citation>
    <scope>NUCLEOTIDE SEQUENCE</scope>
    <source>
        <strain evidence="8">USDA</strain>
    </source>
</reference>
<dbReference type="GO" id="GO:0008083">
    <property type="term" value="F:growth factor activity"/>
    <property type="evidence" value="ECO:0007669"/>
    <property type="project" value="UniProtKB-KW"/>
</dbReference>
<protein>
    <submittedName>
        <fullName evidence="8">Bone morphogenetic protein 2-A, putative</fullName>
    </submittedName>
</protein>
<dbReference type="CDD" id="cd13755">
    <property type="entry name" value="TGF_beta_maverick"/>
    <property type="match status" value="1"/>
</dbReference>
<accession>E0VGT8</accession>
<dbReference type="GO" id="GO:0005615">
    <property type="term" value="C:extracellular space"/>
    <property type="evidence" value="ECO:0007669"/>
    <property type="project" value="TreeGrafter"/>
</dbReference>
<keyword evidence="10" id="KW-1185">Reference proteome</keyword>
<evidence type="ECO:0000313" key="9">
    <source>
        <dbReference type="EnsemblMetazoa" id="PHUM193220-PA"/>
    </source>
</evidence>